<dbReference type="Proteomes" id="UP000183047">
    <property type="component" value="Unassembled WGS sequence"/>
</dbReference>
<dbReference type="InterPro" id="IPR036505">
    <property type="entry name" value="Amidase/PGRP_sf"/>
</dbReference>
<protein>
    <recommendedName>
        <fullName evidence="2">N-acetylmuramoyl-L-alanine amidase</fullName>
        <ecNumber evidence="2">3.5.1.28</ecNumber>
    </recommendedName>
</protein>
<evidence type="ECO:0000256" key="4">
    <source>
        <dbReference type="ARBA" id="ARBA00023316"/>
    </source>
</evidence>
<dbReference type="RefSeq" id="WP_242871787.1">
    <property type="nucleotide sequence ID" value="NZ_FMUR01000003.1"/>
</dbReference>
<evidence type="ECO:0000256" key="2">
    <source>
        <dbReference type="ARBA" id="ARBA00011901"/>
    </source>
</evidence>
<keyword evidence="4" id="KW-0961">Cell wall biogenesis/degradation</keyword>
<evidence type="ECO:0000256" key="1">
    <source>
        <dbReference type="ARBA" id="ARBA00001561"/>
    </source>
</evidence>
<dbReference type="CDD" id="cd06583">
    <property type="entry name" value="PGRP"/>
    <property type="match status" value="1"/>
</dbReference>
<feature type="domain" description="Cpl-7 lysozyme C-terminal" evidence="6">
    <location>
        <begin position="291"/>
        <end position="332"/>
    </location>
</feature>
<gene>
    <name evidence="7" type="ORF">SAMN02910451_00228</name>
</gene>
<evidence type="ECO:0000313" key="8">
    <source>
        <dbReference type="Proteomes" id="UP000183047"/>
    </source>
</evidence>
<dbReference type="GO" id="GO:0009254">
    <property type="term" value="P:peptidoglycan turnover"/>
    <property type="evidence" value="ECO:0007669"/>
    <property type="project" value="TreeGrafter"/>
</dbReference>
<dbReference type="EC" id="3.5.1.28" evidence="2"/>
<dbReference type="AlphaFoldDB" id="A0A1G5AGP1"/>
<organism evidence="7 8">
    <name type="scientific">Butyrivibrio hungatei</name>
    <dbReference type="NCBI Taxonomy" id="185008"/>
    <lineage>
        <taxon>Bacteria</taxon>
        <taxon>Bacillati</taxon>
        <taxon>Bacillota</taxon>
        <taxon>Clostridia</taxon>
        <taxon>Lachnospirales</taxon>
        <taxon>Lachnospiraceae</taxon>
        <taxon>Butyrivibrio</taxon>
    </lineage>
</organism>
<sequence length="334" mass="36927">MNFVESIMTQNPCYTEGRKITVKGLMLHSVGCAQPRAMAFINSWNTPSHDSSCVHGFIDGNDGTVYQTLPWNHRGWHAGGAANNTHIGVEMCEPASLNYTSGATFTCSNIPEARKSVKRTYEAAVELFAMLCKLFNLDPLGDGVIVSHNEGHIRGIASNHSDPEHLWNQLETGYTMDGFRKAVKELLNKGVADFPNGGSTEEAYPYAGPAGTYPTVPFSVKVLIDNLNIRANPNFGGAIKGQTGRGVFTVVEVQNGWGKLRNGTGWIYLEEKAYCTVLDRLISESYERKSIDEIAREVVNGKWGNGEERKMRLTEAGYDYNAVQQRVNEIIWNP</sequence>
<dbReference type="SMART" id="SM00644">
    <property type="entry name" value="Ami_2"/>
    <property type="match status" value="1"/>
</dbReference>
<keyword evidence="3" id="KW-0378">Hydrolase</keyword>
<accession>A0A1G5AGP1</accession>
<dbReference type="Pfam" id="PF08230">
    <property type="entry name" value="CW_7"/>
    <property type="match status" value="1"/>
</dbReference>
<dbReference type="SMART" id="SM01095">
    <property type="entry name" value="Cpl-7"/>
    <property type="match status" value="1"/>
</dbReference>
<dbReference type="InterPro" id="IPR002502">
    <property type="entry name" value="Amidase_domain"/>
</dbReference>
<dbReference type="GO" id="GO:0071555">
    <property type="term" value="P:cell wall organization"/>
    <property type="evidence" value="ECO:0007669"/>
    <property type="project" value="UniProtKB-KW"/>
</dbReference>
<comment type="catalytic activity">
    <reaction evidence="1">
        <text>Hydrolyzes the link between N-acetylmuramoyl residues and L-amino acid residues in certain cell-wall glycopeptides.</text>
        <dbReference type="EC" id="3.5.1.28"/>
    </reaction>
</comment>
<evidence type="ECO:0000259" key="6">
    <source>
        <dbReference type="SMART" id="SM01095"/>
    </source>
</evidence>
<reference evidence="8" key="1">
    <citation type="submission" date="2016-10" db="EMBL/GenBank/DDBJ databases">
        <authorList>
            <person name="Varghese N."/>
            <person name="Submissions S."/>
        </authorList>
    </citation>
    <scope>NUCLEOTIDE SEQUENCE [LARGE SCALE GENOMIC DNA]</scope>
    <source>
        <strain evidence="8">XBD2006</strain>
    </source>
</reference>
<name>A0A1G5AGP1_9FIRM</name>
<dbReference type="PANTHER" id="PTHR30417">
    <property type="entry name" value="N-ACETYLMURAMOYL-L-ALANINE AMIDASE AMID"/>
    <property type="match status" value="1"/>
</dbReference>
<evidence type="ECO:0000313" key="7">
    <source>
        <dbReference type="EMBL" id="SCX76999.1"/>
    </source>
</evidence>
<dbReference type="GO" id="GO:0008745">
    <property type="term" value="F:N-acetylmuramoyl-L-alanine amidase activity"/>
    <property type="evidence" value="ECO:0007669"/>
    <property type="project" value="UniProtKB-EC"/>
</dbReference>
<evidence type="ECO:0000256" key="3">
    <source>
        <dbReference type="ARBA" id="ARBA00022801"/>
    </source>
</evidence>
<dbReference type="Gene3D" id="3.40.80.10">
    <property type="entry name" value="Peptidoglycan recognition protein-like"/>
    <property type="match status" value="1"/>
</dbReference>
<evidence type="ECO:0000259" key="5">
    <source>
        <dbReference type="SMART" id="SM00644"/>
    </source>
</evidence>
<dbReference type="InterPro" id="IPR013168">
    <property type="entry name" value="Cpl_7_lyso_C"/>
</dbReference>
<dbReference type="EMBL" id="FMUR01000003">
    <property type="protein sequence ID" value="SCX76999.1"/>
    <property type="molecule type" value="Genomic_DNA"/>
</dbReference>
<keyword evidence="8" id="KW-1185">Reference proteome</keyword>
<proteinExistence type="predicted"/>
<dbReference type="GO" id="GO:0009253">
    <property type="term" value="P:peptidoglycan catabolic process"/>
    <property type="evidence" value="ECO:0007669"/>
    <property type="project" value="InterPro"/>
</dbReference>
<feature type="domain" description="N-acetylmuramoyl-L-alanine amidase" evidence="5">
    <location>
        <begin position="8"/>
        <end position="164"/>
    </location>
</feature>
<dbReference type="Pfam" id="PF01510">
    <property type="entry name" value="Amidase_2"/>
    <property type="match status" value="1"/>
</dbReference>
<dbReference type="InterPro" id="IPR051206">
    <property type="entry name" value="NAMLAA_amidase_2"/>
</dbReference>
<dbReference type="SUPFAM" id="SSF55846">
    <property type="entry name" value="N-acetylmuramoyl-L-alanine amidase-like"/>
    <property type="match status" value="1"/>
</dbReference>
<dbReference type="PANTHER" id="PTHR30417:SF1">
    <property type="entry name" value="N-ACETYLMURAMOYL-L-ALANINE AMIDASE AMID"/>
    <property type="match status" value="1"/>
</dbReference>